<evidence type="ECO:0000313" key="2">
    <source>
        <dbReference type="EMBL" id="OJH40428.1"/>
    </source>
</evidence>
<proteinExistence type="predicted"/>
<reference evidence="2 3" key="2">
    <citation type="submission" date="2016-12" db="EMBL/GenBank/DDBJ databases">
        <title>Draft Genome Sequence of Cystobacter ferrugineus Strain Cbfe23.</title>
        <authorList>
            <person name="Akbar S."/>
            <person name="Dowd S.E."/>
            <person name="Stevens D.C."/>
        </authorList>
    </citation>
    <scope>NUCLEOTIDE SEQUENCE [LARGE SCALE GENOMIC DNA]</scope>
    <source>
        <strain evidence="2 3">Cbfe23</strain>
    </source>
</reference>
<dbReference type="InterPro" id="IPR028994">
    <property type="entry name" value="Integrin_alpha_N"/>
</dbReference>
<sequence length="233" mass="25191">MKARVLIALSPVLLSLPSLAAEPVRADLDGDGKPESISVKWDVDQGGFTLQVGSASVRAKTEDPNEGGVEVVDLDRGDKWKDIAITTGQTDSDHRVFLYGFDGKTLKPLGEVHALTEAKGNGIILSDSWMGFWNKREKYVLDRPAWKIRAVPQPLYAVGVECKVKQSFPIVQGRGDKTPVATLAQNSRIQVLAADTSGRPGEEFYLVKSSTGLLGWASRVDLEGKTEGLPFAG</sequence>
<evidence type="ECO:0000256" key="1">
    <source>
        <dbReference type="SAM" id="SignalP"/>
    </source>
</evidence>
<feature type="chain" id="PRO_5010374892" description="VCBS repeat-containing protein" evidence="1">
    <location>
        <begin position="21"/>
        <end position="233"/>
    </location>
</feature>
<dbReference type="Proteomes" id="UP000182229">
    <property type="component" value="Unassembled WGS sequence"/>
</dbReference>
<dbReference type="SUPFAM" id="SSF69318">
    <property type="entry name" value="Integrin alpha N-terminal domain"/>
    <property type="match status" value="1"/>
</dbReference>
<reference evidence="3" key="1">
    <citation type="submission" date="2016-11" db="EMBL/GenBank/DDBJ databases">
        <authorList>
            <person name="Shukria A."/>
            <person name="Stevens D.C."/>
        </authorList>
    </citation>
    <scope>NUCLEOTIDE SEQUENCE [LARGE SCALE GENOMIC DNA]</scope>
    <source>
        <strain evidence="3">Cbfe23</strain>
    </source>
</reference>
<dbReference type="AlphaFoldDB" id="A0A1L9BDX6"/>
<dbReference type="RefSeq" id="WP_071899060.1">
    <property type="nucleotide sequence ID" value="NZ_MPIN01000003.1"/>
</dbReference>
<organism evidence="2 3">
    <name type="scientific">Cystobacter ferrugineus</name>
    <dbReference type="NCBI Taxonomy" id="83449"/>
    <lineage>
        <taxon>Bacteria</taxon>
        <taxon>Pseudomonadati</taxon>
        <taxon>Myxococcota</taxon>
        <taxon>Myxococcia</taxon>
        <taxon>Myxococcales</taxon>
        <taxon>Cystobacterineae</taxon>
        <taxon>Archangiaceae</taxon>
        <taxon>Cystobacter</taxon>
    </lineage>
</organism>
<dbReference type="OrthoDB" id="1715597at2"/>
<evidence type="ECO:0000313" key="3">
    <source>
        <dbReference type="Proteomes" id="UP000182229"/>
    </source>
</evidence>
<dbReference type="EMBL" id="MPIN01000003">
    <property type="protein sequence ID" value="OJH40428.1"/>
    <property type="molecule type" value="Genomic_DNA"/>
</dbReference>
<accession>A0A1L9BDX6</accession>
<protein>
    <recommendedName>
        <fullName evidence="4">VCBS repeat-containing protein</fullName>
    </recommendedName>
</protein>
<keyword evidence="1" id="KW-0732">Signal</keyword>
<feature type="signal peptide" evidence="1">
    <location>
        <begin position="1"/>
        <end position="20"/>
    </location>
</feature>
<gene>
    <name evidence="2" type="ORF">BON30_15545</name>
</gene>
<keyword evidence="3" id="KW-1185">Reference proteome</keyword>
<comment type="caution">
    <text evidence="2">The sequence shown here is derived from an EMBL/GenBank/DDBJ whole genome shotgun (WGS) entry which is preliminary data.</text>
</comment>
<evidence type="ECO:0008006" key="4">
    <source>
        <dbReference type="Google" id="ProtNLM"/>
    </source>
</evidence>
<name>A0A1L9BDX6_9BACT</name>